<keyword evidence="1" id="KW-0812">Transmembrane</keyword>
<feature type="transmembrane region" description="Helical" evidence="1">
    <location>
        <begin position="43"/>
        <end position="61"/>
    </location>
</feature>
<evidence type="ECO:0000313" key="3">
    <source>
        <dbReference type="Proteomes" id="UP000245168"/>
    </source>
</evidence>
<feature type="transmembrane region" description="Helical" evidence="1">
    <location>
        <begin position="18"/>
        <end position="36"/>
    </location>
</feature>
<reference evidence="3" key="1">
    <citation type="submission" date="2018-05" db="EMBL/GenBank/DDBJ databases">
        <authorList>
            <person name="Liu B.-T."/>
        </authorList>
    </citation>
    <scope>NUCLEOTIDE SEQUENCE [LARGE SCALE GENOMIC DNA]</scope>
    <source>
        <strain evidence="3">WD6-1</strain>
    </source>
</reference>
<keyword evidence="1" id="KW-1133">Transmembrane helix</keyword>
<name>A0A2U2BS03_9PROT</name>
<accession>A0A2U2BS03</accession>
<gene>
    <name evidence="2" type="ORF">DDZ18_11295</name>
</gene>
<dbReference type="OrthoDB" id="7631212at2"/>
<sequence length="108" mass="12123">MIVEIFQRLSAGFTPTEWIFLVLASIVAALVMRHWTHLTAAALIVYTIDAAIRFVMAWMSAGDVPANYALSIAVARFDQHGFAATLRPFLYFGLIALIYLTKRRYGAR</sequence>
<evidence type="ECO:0000313" key="2">
    <source>
        <dbReference type="EMBL" id="PWE16776.1"/>
    </source>
</evidence>
<comment type="caution">
    <text evidence="2">The sequence shown here is derived from an EMBL/GenBank/DDBJ whole genome shotgun (WGS) entry which is preliminary data.</text>
</comment>
<keyword evidence="1" id="KW-0472">Membrane</keyword>
<organism evidence="2 3">
    <name type="scientific">Marinicauda salina</name>
    <dbReference type="NCBI Taxonomy" id="2135793"/>
    <lineage>
        <taxon>Bacteria</taxon>
        <taxon>Pseudomonadati</taxon>
        <taxon>Pseudomonadota</taxon>
        <taxon>Alphaproteobacteria</taxon>
        <taxon>Maricaulales</taxon>
        <taxon>Maricaulaceae</taxon>
        <taxon>Marinicauda</taxon>
    </lineage>
</organism>
<keyword evidence="3" id="KW-1185">Reference proteome</keyword>
<dbReference type="Proteomes" id="UP000245168">
    <property type="component" value="Unassembled WGS sequence"/>
</dbReference>
<evidence type="ECO:0000256" key="1">
    <source>
        <dbReference type="SAM" id="Phobius"/>
    </source>
</evidence>
<protein>
    <submittedName>
        <fullName evidence="2">Uncharacterized protein</fullName>
    </submittedName>
</protein>
<proteinExistence type="predicted"/>
<dbReference type="RefSeq" id="WP_109253499.1">
    <property type="nucleotide sequence ID" value="NZ_QEXV01000005.1"/>
</dbReference>
<dbReference type="AlphaFoldDB" id="A0A2U2BS03"/>
<dbReference type="EMBL" id="QEXV01000005">
    <property type="protein sequence ID" value="PWE16776.1"/>
    <property type="molecule type" value="Genomic_DNA"/>
</dbReference>
<feature type="transmembrane region" description="Helical" evidence="1">
    <location>
        <begin position="81"/>
        <end position="100"/>
    </location>
</feature>